<accession>A0A398CLV2</accession>
<sequence length="658" mass="75128">MKLHEHIMIWNHVFIKVVDVRHTAMDKGEELRDYRLPGSGFLYAVRGNARIWMDCKPHRVDRFHLFHGGKGTSLTILADDVLEYYLILYKAILALPGRQELVKLMEEDNLFRYQYAFVPIYPLSLFDSVERLDKEWRKSAMLDHLQVKAIFFQFVHELLWQLRRQDIEPFKPDLVELATRYIHEHYDEPLTLDALAKALECSAGHLSRLFKSKIQSSPIHYLGQVRADRTVQLLMRTDATLQEIAERVGFPDAHSLSRSFKKYKGTSPGRYRKKNSMDRQDRDLPEFMQGIAVLQNKARPYNDIENHYQQITGRELFMQKRTKIAAMTVAMCVTLLLSACSGAANTNRNAQAEASQPTGTQSEQASKAPQAETPKQTRIVSTPKGDVEVPTEPKRVVADQYMGHLLKLGIVPIGVRTFMLTEGWMDKAGIEKETLAKIEDMGGFPMNLEKMVSMEPDLIIGSVEENYEQYDKVGTTVFLPYWEGKSTAGPLDKFRKVSDIFGKRQEAEKWIAEYEQKVTEAQEKLKGVIKDGETVSVVQFSEKAIYVLAAKGGNYGSATIYQMLKLPPTDAAANMEEGFKSISMEILPDYLGDYIFVYNGDVEATRKAMESDLWKGIPSVKKNHVYLYGNSFHDEFVMEDPYSLELQLDTIVNLLLGK</sequence>
<feature type="domain" description="HTH araC/xylS-type" evidence="10">
    <location>
        <begin position="176"/>
        <end position="274"/>
    </location>
</feature>
<dbReference type="GO" id="GO:0030288">
    <property type="term" value="C:outer membrane-bounded periplasmic space"/>
    <property type="evidence" value="ECO:0007669"/>
    <property type="project" value="TreeGrafter"/>
</dbReference>
<gene>
    <name evidence="12" type="ORF">D3H35_20475</name>
</gene>
<evidence type="ECO:0000256" key="3">
    <source>
        <dbReference type="ARBA" id="ARBA00022448"/>
    </source>
</evidence>
<keyword evidence="7" id="KW-0804">Transcription</keyword>
<feature type="region of interest" description="Disordered" evidence="9">
    <location>
        <begin position="350"/>
        <end position="389"/>
    </location>
</feature>
<protein>
    <submittedName>
        <fullName evidence="12">Helix-turn-helix domain-containing protein</fullName>
    </submittedName>
</protein>
<evidence type="ECO:0000313" key="12">
    <source>
        <dbReference type="EMBL" id="RIE03222.1"/>
    </source>
</evidence>
<dbReference type="PANTHER" id="PTHR30532:SF26">
    <property type="entry name" value="IRON(3+)-HYDROXAMATE-BINDING PROTEIN FHUD"/>
    <property type="match status" value="1"/>
</dbReference>
<dbReference type="InterPro" id="IPR018062">
    <property type="entry name" value="HTH_AraC-typ_CS"/>
</dbReference>
<dbReference type="GO" id="GO:0043565">
    <property type="term" value="F:sequence-specific DNA binding"/>
    <property type="evidence" value="ECO:0007669"/>
    <property type="project" value="InterPro"/>
</dbReference>
<dbReference type="GO" id="GO:0003700">
    <property type="term" value="F:DNA-binding transcription factor activity"/>
    <property type="evidence" value="ECO:0007669"/>
    <property type="project" value="InterPro"/>
</dbReference>
<dbReference type="InterPro" id="IPR051313">
    <property type="entry name" value="Bact_iron-sidero_bind"/>
</dbReference>
<dbReference type="PROSITE" id="PS01124">
    <property type="entry name" value="HTH_ARAC_FAMILY_2"/>
    <property type="match status" value="1"/>
</dbReference>
<dbReference type="AlphaFoldDB" id="A0A398CLV2"/>
<dbReference type="Pfam" id="PF01497">
    <property type="entry name" value="Peripla_BP_2"/>
    <property type="match status" value="1"/>
</dbReference>
<dbReference type="SMART" id="SM00342">
    <property type="entry name" value="HTH_ARAC"/>
    <property type="match status" value="1"/>
</dbReference>
<dbReference type="SUPFAM" id="SSF53807">
    <property type="entry name" value="Helical backbone' metal receptor"/>
    <property type="match status" value="1"/>
</dbReference>
<evidence type="ECO:0000256" key="6">
    <source>
        <dbReference type="ARBA" id="ARBA00023125"/>
    </source>
</evidence>
<evidence type="ECO:0000256" key="2">
    <source>
        <dbReference type="ARBA" id="ARBA00008814"/>
    </source>
</evidence>
<comment type="similarity">
    <text evidence="2">Belongs to the bacterial solute-binding protein 8 family.</text>
</comment>
<evidence type="ECO:0000256" key="7">
    <source>
        <dbReference type="ARBA" id="ARBA00023163"/>
    </source>
</evidence>
<dbReference type="Pfam" id="PF12833">
    <property type="entry name" value="HTH_18"/>
    <property type="match status" value="1"/>
</dbReference>
<evidence type="ECO:0000259" key="10">
    <source>
        <dbReference type="PROSITE" id="PS01124"/>
    </source>
</evidence>
<dbReference type="EMBL" id="QXJM01000039">
    <property type="protein sequence ID" value="RIE03222.1"/>
    <property type="molecule type" value="Genomic_DNA"/>
</dbReference>
<dbReference type="OrthoDB" id="2652069at2"/>
<dbReference type="SUPFAM" id="SSF46689">
    <property type="entry name" value="Homeodomain-like"/>
    <property type="match status" value="2"/>
</dbReference>
<keyword evidence="13" id="KW-1185">Reference proteome</keyword>
<evidence type="ECO:0000256" key="8">
    <source>
        <dbReference type="SAM" id="Coils"/>
    </source>
</evidence>
<feature type="coiled-coil region" evidence="8">
    <location>
        <begin position="504"/>
        <end position="531"/>
    </location>
</feature>
<evidence type="ECO:0000259" key="11">
    <source>
        <dbReference type="PROSITE" id="PS50983"/>
    </source>
</evidence>
<comment type="caution">
    <text evidence="12">The sequence shown here is derived from an EMBL/GenBank/DDBJ whole genome shotgun (WGS) entry which is preliminary data.</text>
</comment>
<dbReference type="GO" id="GO:1901678">
    <property type="term" value="P:iron coordination entity transport"/>
    <property type="evidence" value="ECO:0007669"/>
    <property type="project" value="UniProtKB-ARBA"/>
</dbReference>
<keyword evidence="5" id="KW-0805">Transcription regulation</keyword>
<organism evidence="12 13">
    <name type="scientific">Cohnella faecalis</name>
    <dbReference type="NCBI Taxonomy" id="2315694"/>
    <lineage>
        <taxon>Bacteria</taxon>
        <taxon>Bacillati</taxon>
        <taxon>Bacillota</taxon>
        <taxon>Bacilli</taxon>
        <taxon>Bacillales</taxon>
        <taxon>Paenibacillaceae</taxon>
        <taxon>Cohnella</taxon>
    </lineage>
</organism>
<dbReference type="PROSITE" id="PS00041">
    <property type="entry name" value="HTH_ARAC_FAMILY_1"/>
    <property type="match status" value="1"/>
</dbReference>
<keyword evidence="8" id="KW-0175">Coiled coil</keyword>
<dbReference type="Proteomes" id="UP000266340">
    <property type="component" value="Unassembled WGS sequence"/>
</dbReference>
<dbReference type="RefSeq" id="WP_119151252.1">
    <property type="nucleotide sequence ID" value="NZ_JBHSOV010000027.1"/>
</dbReference>
<proteinExistence type="inferred from homology"/>
<dbReference type="Gene3D" id="1.10.10.60">
    <property type="entry name" value="Homeodomain-like"/>
    <property type="match status" value="2"/>
</dbReference>
<reference evidence="12 13" key="1">
    <citation type="submission" date="2018-09" db="EMBL/GenBank/DDBJ databases">
        <title>Cohnella cavernae sp. nov., isolated from a karst cave.</title>
        <authorList>
            <person name="Zhu H."/>
        </authorList>
    </citation>
    <scope>NUCLEOTIDE SEQUENCE [LARGE SCALE GENOMIC DNA]</scope>
    <source>
        <strain evidence="12 13">K2E09-144</strain>
    </source>
</reference>
<keyword evidence="6" id="KW-0238">DNA-binding</keyword>
<evidence type="ECO:0000256" key="5">
    <source>
        <dbReference type="ARBA" id="ARBA00023015"/>
    </source>
</evidence>
<dbReference type="Gene3D" id="3.40.50.1980">
    <property type="entry name" value="Nitrogenase molybdenum iron protein domain"/>
    <property type="match status" value="2"/>
</dbReference>
<dbReference type="PROSITE" id="PS50983">
    <property type="entry name" value="FE_B12_PBP"/>
    <property type="match status" value="1"/>
</dbReference>
<dbReference type="InterPro" id="IPR002491">
    <property type="entry name" value="ABC_transptr_periplasmic_BD"/>
</dbReference>
<keyword evidence="3" id="KW-0813">Transport</keyword>
<evidence type="ECO:0000256" key="9">
    <source>
        <dbReference type="SAM" id="MobiDB-lite"/>
    </source>
</evidence>
<dbReference type="PANTHER" id="PTHR30532">
    <property type="entry name" value="IRON III DICITRATE-BINDING PERIPLASMIC PROTEIN"/>
    <property type="match status" value="1"/>
</dbReference>
<keyword evidence="4" id="KW-0732">Signal</keyword>
<dbReference type="InterPro" id="IPR018060">
    <property type="entry name" value="HTH_AraC"/>
</dbReference>
<evidence type="ECO:0000256" key="1">
    <source>
        <dbReference type="ARBA" id="ARBA00004196"/>
    </source>
</evidence>
<dbReference type="InterPro" id="IPR009057">
    <property type="entry name" value="Homeodomain-like_sf"/>
</dbReference>
<feature type="domain" description="Fe/B12 periplasmic-binding" evidence="11">
    <location>
        <begin position="393"/>
        <end position="658"/>
    </location>
</feature>
<evidence type="ECO:0000256" key="4">
    <source>
        <dbReference type="ARBA" id="ARBA00022729"/>
    </source>
</evidence>
<evidence type="ECO:0000313" key="13">
    <source>
        <dbReference type="Proteomes" id="UP000266340"/>
    </source>
</evidence>
<comment type="subcellular location">
    <subcellularLocation>
        <location evidence="1">Cell envelope</location>
    </subcellularLocation>
</comment>
<name>A0A398CLV2_9BACL</name>
<feature type="compositionally biased region" description="Polar residues" evidence="9">
    <location>
        <begin position="350"/>
        <end position="380"/>
    </location>
</feature>